<evidence type="ECO:0000313" key="3">
    <source>
        <dbReference type="EMBL" id="KAK2170431.1"/>
    </source>
</evidence>
<keyword evidence="1" id="KW-0732">Signal</keyword>
<organism evidence="3 4">
    <name type="scientific">Paralvinella palmiformis</name>
    <dbReference type="NCBI Taxonomy" id="53620"/>
    <lineage>
        <taxon>Eukaryota</taxon>
        <taxon>Metazoa</taxon>
        <taxon>Spiralia</taxon>
        <taxon>Lophotrochozoa</taxon>
        <taxon>Annelida</taxon>
        <taxon>Polychaeta</taxon>
        <taxon>Sedentaria</taxon>
        <taxon>Canalipalpata</taxon>
        <taxon>Terebellida</taxon>
        <taxon>Terebelliformia</taxon>
        <taxon>Alvinellidae</taxon>
        <taxon>Paralvinella</taxon>
    </lineage>
</organism>
<evidence type="ECO:0000256" key="1">
    <source>
        <dbReference type="SAM" id="SignalP"/>
    </source>
</evidence>
<dbReference type="PANTHER" id="PTHR12771:SF51">
    <property type="entry name" value="LD01482P"/>
    <property type="match status" value="1"/>
</dbReference>
<dbReference type="EMBL" id="JAODUP010000003">
    <property type="protein sequence ID" value="KAK2170431.1"/>
    <property type="molecule type" value="Genomic_DNA"/>
</dbReference>
<reference evidence="3" key="1">
    <citation type="journal article" date="2023" name="Mol. Biol. Evol.">
        <title>Third-Generation Sequencing Reveals the Adaptive Role of the Epigenome in Three Deep-Sea Polychaetes.</title>
        <authorList>
            <person name="Perez M."/>
            <person name="Aroh O."/>
            <person name="Sun Y."/>
            <person name="Lan Y."/>
            <person name="Juniper S.K."/>
            <person name="Young C.R."/>
            <person name="Angers B."/>
            <person name="Qian P.Y."/>
        </authorList>
    </citation>
    <scope>NUCLEOTIDE SEQUENCE</scope>
    <source>
        <strain evidence="3">P08H-3</strain>
    </source>
</reference>
<gene>
    <name evidence="3" type="ORF">LSH36_3g29019</name>
</gene>
<protein>
    <recommendedName>
        <fullName evidence="2">ELMO domain-containing protein</fullName>
    </recommendedName>
</protein>
<name>A0AAD9KFK0_9ANNE</name>
<feature type="signal peptide" evidence="1">
    <location>
        <begin position="1"/>
        <end position="20"/>
    </location>
</feature>
<proteinExistence type="predicted"/>
<dbReference type="Proteomes" id="UP001208570">
    <property type="component" value="Unassembled WGS sequence"/>
</dbReference>
<dbReference type="GO" id="GO:0005096">
    <property type="term" value="F:GTPase activator activity"/>
    <property type="evidence" value="ECO:0007669"/>
    <property type="project" value="TreeGrafter"/>
</dbReference>
<dbReference type="Pfam" id="PF04727">
    <property type="entry name" value="ELMO_CED12"/>
    <property type="match status" value="1"/>
</dbReference>
<dbReference type="InterPro" id="IPR050868">
    <property type="entry name" value="ELMO_domain-containing"/>
</dbReference>
<feature type="chain" id="PRO_5042203457" description="ELMO domain-containing protein" evidence="1">
    <location>
        <begin position="21"/>
        <end position="299"/>
    </location>
</feature>
<keyword evidence="4" id="KW-1185">Reference proteome</keyword>
<evidence type="ECO:0000259" key="2">
    <source>
        <dbReference type="PROSITE" id="PS51335"/>
    </source>
</evidence>
<accession>A0AAD9KFK0</accession>
<evidence type="ECO:0000313" key="4">
    <source>
        <dbReference type="Proteomes" id="UP001208570"/>
    </source>
</evidence>
<dbReference type="AlphaFoldDB" id="A0AAD9KFK0"/>
<dbReference type="PANTHER" id="PTHR12771">
    <property type="entry name" value="ENGULFMENT AND CELL MOTILITY"/>
    <property type="match status" value="1"/>
</dbReference>
<feature type="domain" description="ELMO" evidence="2">
    <location>
        <begin position="127"/>
        <end position="283"/>
    </location>
</feature>
<dbReference type="PROSITE" id="PS51335">
    <property type="entry name" value="ELMO"/>
    <property type="match status" value="1"/>
</dbReference>
<sequence>MWQQLWRFVYLGLIHPLVKWILHRLTGKCELQRILSSKECGARRTQKIEESLEMSKHKELRRILQNDDVNVEEAVKDVMRIKSINPDIDTKFHLMMTKCLHQICGYKELLRVIEITRKEPYSSDNPKHEILLLQLWGTLCPDDKLESRISKQWGDIGFQGDDPMTDFRGMGILGLLNLVFLVTKHTNAAKQLLSHSTHPQYGYSFAIVGINITGLVYHLLTGGYLKTHFYNAIEGRPTLEHFHGVYCHFFWDFDQFWRDEKPKDIMQFNVIKDKYEEKMKTKLKGDKDAVLKGVFTQMV</sequence>
<dbReference type="InterPro" id="IPR006816">
    <property type="entry name" value="ELMO_dom"/>
</dbReference>
<comment type="caution">
    <text evidence="3">The sequence shown here is derived from an EMBL/GenBank/DDBJ whole genome shotgun (WGS) entry which is preliminary data.</text>
</comment>